<dbReference type="SUPFAM" id="SSF52540">
    <property type="entry name" value="P-loop containing nucleoside triphosphate hydrolases"/>
    <property type="match status" value="1"/>
</dbReference>
<dbReference type="PROSITE" id="PS00211">
    <property type="entry name" value="ABC_TRANSPORTER_1"/>
    <property type="match status" value="1"/>
</dbReference>
<dbReference type="GO" id="GO:0016887">
    <property type="term" value="F:ATP hydrolysis activity"/>
    <property type="evidence" value="ECO:0007669"/>
    <property type="project" value="InterPro"/>
</dbReference>
<dbReference type="PROSITE" id="PS50943">
    <property type="entry name" value="HTH_CROC1"/>
    <property type="match status" value="1"/>
</dbReference>
<dbReference type="SUPFAM" id="SSF47413">
    <property type="entry name" value="lambda repressor-like DNA-binding domains"/>
    <property type="match status" value="1"/>
</dbReference>
<keyword evidence="1" id="KW-0813">Transport</keyword>
<dbReference type="Proteomes" id="UP000442244">
    <property type="component" value="Unassembled WGS sequence"/>
</dbReference>
<dbReference type="GO" id="GO:0005524">
    <property type="term" value="F:ATP binding"/>
    <property type="evidence" value="ECO:0007669"/>
    <property type="project" value="UniProtKB-KW"/>
</dbReference>
<keyword evidence="2" id="KW-0547">Nucleotide-binding</keyword>
<dbReference type="EMBL" id="SDGY01000005">
    <property type="protein sequence ID" value="TYC46263.1"/>
    <property type="molecule type" value="Genomic_DNA"/>
</dbReference>
<gene>
    <name evidence="6" type="ORF">ESZ47_07245</name>
</gene>
<evidence type="ECO:0000313" key="6">
    <source>
        <dbReference type="EMBL" id="TYC46263.1"/>
    </source>
</evidence>
<dbReference type="InterPro" id="IPR001387">
    <property type="entry name" value="Cro/C1-type_HTH"/>
</dbReference>
<dbReference type="CDD" id="cd00093">
    <property type="entry name" value="HTH_XRE"/>
    <property type="match status" value="1"/>
</dbReference>
<feature type="domain" description="HTH cro/C1-type" evidence="5">
    <location>
        <begin position="9"/>
        <end position="63"/>
    </location>
</feature>
<dbReference type="InterPro" id="IPR050763">
    <property type="entry name" value="ABC_transporter_ATP-binding"/>
</dbReference>
<accession>A0A6P2CK73</accession>
<dbReference type="AlphaFoldDB" id="A0A6P2CK73"/>
<evidence type="ECO:0000256" key="3">
    <source>
        <dbReference type="ARBA" id="ARBA00022840"/>
    </source>
</evidence>
<protein>
    <submittedName>
        <fullName evidence="6">XRE family transcriptional regulator</fullName>
    </submittedName>
</protein>
<evidence type="ECO:0000259" key="5">
    <source>
        <dbReference type="PROSITE" id="PS50943"/>
    </source>
</evidence>
<dbReference type="Gene3D" id="3.40.50.300">
    <property type="entry name" value="P-loop containing nucleotide triphosphate hydrolases"/>
    <property type="match status" value="1"/>
</dbReference>
<dbReference type="InterPro" id="IPR017871">
    <property type="entry name" value="ABC_transporter-like_CS"/>
</dbReference>
<dbReference type="RefSeq" id="WP_148606139.1">
    <property type="nucleotide sequence ID" value="NZ_SDGY01000005.1"/>
</dbReference>
<evidence type="ECO:0000259" key="4">
    <source>
        <dbReference type="PROSITE" id="PS50893"/>
    </source>
</evidence>
<dbReference type="InterPro" id="IPR027417">
    <property type="entry name" value="P-loop_NTPase"/>
</dbReference>
<dbReference type="InterPro" id="IPR010982">
    <property type="entry name" value="Lambda_DNA-bd_dom_sf"/>
</dbReference>
<comment type="caution">
    <text evidence="6">The sequence shown here is derived from an EMBL/GenBank/DDBJ whole genome shotgun (WGS) entry which is preliminary data.</text>
</comment>
<reference evidence="6 7" key="1">
    <citation type="submission" date="2019-01" db="EMBL/GenBank/DDBJ databases">
        <title>Leuconostoc litchii sp. nov., a novel lactic acid bacterium isolated from lychee.</title>
        <authorList>
            <person name="Wang L.-T."/>
        </authorList>
    </citation>
    <scope>NUCLEOTIDE SEQUENCE [LARGE SCALE GENOMIC DNA]</scope>
    <source>
        <strain evidence="6 7">MB7</strain>
    </source>
</reference>
<keyword evidence="3" id="KW-0067">ATP-binding</keyword>
<feature type="domain" description="ABC transporter" evidence="4">
    <location>
        <begin position="73"/>
        <end position="290"/>
    </location>
</feature>
<keyword evidence="7" id="KW-1185">Reference proteome</keyword>
<evidence type="ECO:0000256" key="2">
    <source>
        <dbReference type="ARBA" id="ARBA00022741"/>
    </source>
</evidence>
<dbReference type="InterPro" id="IPR003593">
    <property type="entry name" value="AAA+_ATPase"/>
</dbReference>
<evidence type="ECO:0000313" key="7">
    <source>
        <dbReference type="Proteomes" id="UP000442244"/>
    </source>
</evidence>
<organism evidence="6 7">
    <name type="scientific">Leuconostoc litchii</name>
    <dbReference type="NCBI Taxonomy" id="1981069"/>
    <lineage>
        <taxon>Bacteria</taxon>
        <taxon>Bacillati</taxon>
        <taxon>Bacillota</taxon>
        <taxon>Bacilli</taxon>
        <taxon>Lactobacillales</taxon>
        <taxon>Lactobacillaceae</taxon>
        <taxon>Leuconostoc</taxon>
    </lineage>
</organism>
<evidence type="ECO:0000256" key="1">
    <source>
        <dbReference type="ARBA" id="ARBA00022448"/>
    </source>
</evidence>
<dbReference type="PANTHER" id="PTHR42711:SF17">
    <property type="entry name" value="ABC TRANSPORTER ATP-BINDING PROTEIN"/>
    <property type="match status" value="1"/>
</dbReference>
<dbReference type="OrthoDB" id="9805856at2"/>
<dbReference type="Pfam" id="PF01381">
    <property type="entry name" value="HTH_3"/>
    <property type="match status" value="1"/>
</dbReference>
<dbReference type="PANTHER" id="PTHR42711">
    <property type="entry name" value="ABC TRANSPORTER ATP-BINDING PROTEIN"/>
    <property type="match status" value="1"/>
</dbReference>
<dbReference type="SMART" id="SM00530">
    <property type="entry name" value="HTH_XRE"/>
    <property type="match status" value="1"/>
</dbReference>
<proteinExistence type="predicted"/>
<dbReference type="PROSITE" id="PS50893">
    <property type="entry name" value="ABC_TRANSPORTER_2"/>
    <property type="match status" value="1"/>
</dbReference>
<dbReference type="Gene3D" id="1.10.260.40">
    <property type="entry name" value="lambda repressor-like DNA-binding domains"/>
    <property type="match status" value="1"/>
</dbReference>
<dbReference type="Pfam" id="PF00005">
    <property type="entry name" value="ABC_tran"/>
    <property type="match status" value="1"/>
</dbReference>
<dbReference type="SMART" id="SM00382">
    <property type="entry name" value="AAA"/>
    <property type="match status" value="1"/>
</dbReference>
<dbReference type="GO" id="GO:0003677">
    <property type="term" value="F:DNA binding"/>
    <property type="evidence" value="ECO:0007669"/>
    <property type="project" value="InterPro"/>
</dbReference>
<name>A0A6P2CK73_9LACO</name>
<dbReference type="InterPro" id="IPR003439">
    <property type="entry name" value="ABC_transporter-like_ATP-bd"/>
</dbReference>
<sequence>MENIFSDQLTMLRQKKSLSQEIIAQKLFVSRQSVSKWERGDAEPDIDKLIALADIFGVDLNYLLAGQQSSKELLLKLIAVNKKFQNPVLRGVNLTIYGRDRIALLGSNGSGKSTIVNIIEGTLPTDSGQVEKYFDAKDDLNVMPQENVLIESLRLEEHIVLSASIQRVYSKQIVHDLLEKFQLKAQANIKISHLSGGQKRRLALLLSVIRTSKLLILDEPTVGMDLESIDFFWNYMDHIGGSVLTITHDFNQIDRYFNRVLLLKNGVIWKDETVAKIHSNNQTIEEWYRKYNRNEGEII</sequence>